<protein>
    <submittedName>
        <fullName evidence="1">Uncharacterized protein</fullName>
    </submittedName>
</protein>
<dbReference type="Proteomes" id="UP000305758">
    <property type="component" value="Genome"/>
</dbReference>
<dbReference type="EMBL" id="MK578530">
    <property type="protein sequence ID" value="QBQ74084.1"/>
    <property type="molecule type" value="Genomic_DNA"/>
</dbReference>
<organism evidence="1 2">
    <name type="scientific">Salmonella phage vB_SenS_SB3</name>
    <dbReference type="NCBI Taxonomy" id="2562176"/>
    <lineage>
        <taxon>Viruses</taxon>
        <taxon>Duplodnaviria</taxon>
        <taxon>Heunggongvirae</taxon>
        <taxon>Uroviricota</taxon>
        <taxon>Caudoviricetes</taxon>
        <taxon>Sarkviridae</taxon>
        <taxon>Guernseyvirinae</taxon>
        <taxon>Jerseyvirus</taxon>
        <taxon>Jerseyvirus SB3</taxon>
        <taxon>Jerseyvirus AG11</taxon>
    </lineage>
</organism>
<gene>
    <name evidence="1" type="ORF">SB3_041</name>
</gene>
<keyword evidence="2" id="KW-1185">Reference proteome</keyword>
<evidence type="ECO:0000313" key="2">
    <source>
        <dbReference type="Proteomes" id="UP000305758"/>
    </source>
</evidence>
<accession>A0A482MK34</accession>
<sequence length="54" mass="6215">MKSKVLIVTIETAWVGASEVVEIELDGSETEEELEDMAREEFGNYCNYGWRVEE</sequence>
<name>A0A482MK34_9CAUD</name>
<proteinExistence type="predicted"/>
<evidence type="ECO:0000313" key="1">
    <source>
        <dbReference type="EMBL" id="QBQ74084.1"/>
    </source>
</evidence>
<reference evidence="1 2" key="1">
    <citation type="submission" date="2019-02" db="EMBL/GenBank/DDBJ databases">
        <title>Whole genome sequence analysis of broad host range Salmonella enterica bacteriophages.</title>
        <authorList>
            <person name="Bhandare S.G."/>
            <person name="Colavecchio A."/>
            <person name="Emond-Rheault J.-G."/>
            <person name="Hamel J."/>
            <person name="Kukavica-Ibrulj I."/>
            <person name="Boyle B."/>
            <person name="Levesque R.C."/>
            <person name="Goodridge L."/>
        </authorList>
    </citation>
    <scope>NUCLEOTIDE SEQUENCE [LARGE SCALE GENOMIC DNA]</scope>
</reference>